<dbReference type="PANTHER" id="PTHR43537:SF5">
    <property type="entry name" value="UXU OPERON TRANSCRIPTIONAL REGULATOR"/>
    <property type="match status" value="1"/>
</dbReference>
<evidence type="ECO:0000313" key="7">
    <source>
        <dbReference type="Proteomes" id="UP001597419"/>
    </source>
</evidence>
<dbReference type="InterPro" id="IPR008920">
    <property type="entry name" value="TF_FadR/GntR_C"/>
</dbReference>
<dbReference type="SUPFAM" id="SSF46785">
    <property type="entry name" value="Winged helix' DNA-binding domain"/>
    <property type="match status" value="1"/>
</dbReference>
<dbReference type="CDD" id="cd07377">
    <property type="entry name" value="WHTH_GntR"/>
    <property type="match status" value="1"/>
</dbReference>
<evidence type="ECO:0000256" key="1">
    <source>
        <dbReference type="ARBA" id="ARBA00023015"/>
    </source>
</evidence>
<comment type="caution">
    <text evidence="6">The sequence shown here is derived from an EMBL/GenBank/DDBJ whole genome shotgun (WGS) entry which is preliminary data.</text>
</comment>
<dbReference type="Proteomes" id="UP001597419">
    <property type="component" value="Unassembled WGS sequence"/>
</dbReference>
<feature type="domain" description="HTH gntR-type" evidence="5">
    <location>
        <begin position="15"/>
        <end position="83"/>
    </location>
</feature>
<dbReference type="InterPro" id="IPR036390">
    <property type="entry name" value="WH_DNA-bd_sf"/>
</dbReference>
<keyword evidence="3" id="KW-0804">Transcription</keyword>
<dbReference type="SUPFAM" id="SSF48008">
    <property type="entry name" value="GntR ligand-binding domain-like"/>
    <property type="match status" value="1"/>
</dbReference>
<evidence type="ECO:0000256" key="4">
    <source>
        <dbReference type="SAM" id="MobiDB-lite"/>
    </source>
</evidence>
<organism evidence="6 7">
    <name type="scientific">Amycolatopsis samaneae</name>
    <dbReference type="NCBI Taxonomy" id="664691"/>
    <lineage>
        <taxon>Bacteria</taxon>
        <taxon>Bacillati</taxon>
        <taxon>Actinomycetota</taxon>
        <taxon>Actinomycetes</taxon>
        <taxon>Pseudonocardiales</taxon>
        <taxon>Pseudonocardiaceae</taxon>
        <taxon>Amycolatopsis</taxon>
    </lineage>
</organism>
<dbReference type="SMART" id="SM00345">
    <property type="entry name" value="HTH_GNTR"/>
    <property type="match status" value="1"/>
</dbReference>
<dbReference type="InterPro" id="IPR011711">
    <property type="entry name" value="GntR_C"/>
</dbReference>
<dbReference type="RefSeq" id="WP_345398330.1">
    <property type="nucleotide sequence ID" value="NZ_BAABHG010000009.1"/>
</dbReference>
<reference evidence="7" key="1">
    <citation type="journal article" date="2019" name="Int. J. Syst. Evol. Microbiol.">
        <title>The Global Catalogue of Microorganisms (GCM) 10K type strain sequencing project: providing services to taxonomists for standard genome sequencing and annotation.</title>
        <authorList>
            <consortium name="The Broad Institute Genomics Platform"/>
            <consortium name="The Broad Institute Genome Sequencing Center for Infectious Disease"/>
            <person name="Wu L."/>
            <person name="Ma J."/>
        </authorList>
    </citation>
    <scope>NUCLEOTIDE SEQUENCE [LARGE SCALE GENOMIC DNA]</scope>
    <source>
        <strain evidence="7">CGMCC 4.7643</strain>
    </source>
</reference>
<evidence type="ECO:0000259" key="5">
    <source>
        <dbReference type="PROSITE" id="PS50949"/>
    </source>
</evidence>
<evidence type="ECO:0000313" key="6">
    <source>
        <dbReference type="EMBL" id="MFD2460186.1"/>
    </source>
</evidence>
<accession>A0ABW5GF76</accession>
<dbReference type="Pfam" id="PF07729">
    <property type="entry name" value="FCD"/>
    <property type="match status" value="1"/>
</dbReference>
<gene>
    <name evidence="6" type="ORF">ACFSYJ_16355</name>
</gene>
<dbReference type="SMART" id="SM00895">
    <property type="entry name" value="FCD"/>
    <property type="match status" value="1"/>
</dbReference>
<name>A0ABW5GF76_9PSEU</name>
<protein>
    <submittedName>
        <fullName evidence="6">FadR/GntR family transcriptional regulator</fullName>
    </submittedName>
</protein>
<sequence>MVEPGEPSVPEARPEQVWSATVDHLRAMIDSGQLAPGSRLPAERVLCEQLGISRGSLRQALRVLDSIGYVQIRAGSGTYVREQEGSGGRPLRGWFSEHEQLVEKLFDLRATVEPTLAERLARQHTPRVVSKLEDNVAEMEQAAADGDMLRVIATDAEFHRVIAGNAGNDDVADLLRSVLSLVGEERRAALRLPGQIRKAVDEHRAILDAVRRSDPAAARELTLKHLLDAKTYAHDYASTTSSPLVDPPGPDPSTKDS</sequence>
<dbReference type="Gene3D" id="1.10.10.10">
    <property type="entry name" value="Winged helix-like DNA-binding domain superfamily/Winged helix DNA-binding domain"/>
    <property type="match status" value="1"/>
</dbReference>
<dbReference type="PROSITE" id="PS50949">
    <property type="entry name" value="HTH_GNTR"/>
    <property type="match status" value="1"/>
</dbReference>
<evidence type="ECO:0000256" key="2">
    <source>
        <dbReference type="ARBA" id="ARBA00023125"/>
    </source>
</evidence>
<keyword evidence="7" id="KW-1185">Reference proteome</keyword>
<dbReference type="PRINTS" id="PR00035">
    <property type="entry name" value="HTHGNTR"/>
</dbReference>
<evidence type="ECO:0000256" key="3">
    <source>
        <dbReference type="ARBA" id="ARBA00023163"/>
    </source>
</evidence>
<dbReference type="Gene3D" id="1.20.120.530">
    <property type="entry name" value="GntR ligand-binding domain-like"/>
    <property type="match status" value="1"/>
</dbReference>
<dbReference type="EMBL" id="JBHUKU010000008">
    <property type="protein sequence ID" value="MFD2460186.1"/>
    <property type="molecule type" value="Genomic_DNA"/>
</dbReference>
<dbReference type="PANTHER" id="PTHR43537">
    <property type="entry name" value="TRANSCRIPTIONAL REGULATOR, GNTR FAMILY"/>
    <property type="match status" value="1"/>
</dbReference>
<keyword evidence="2" id="KW-0238">DNA-binding</keyword>
<feature type="region of interest" description="Disordered" evidence="4">
    <location>
        <begin position="237"/>
        <end position="257"/>
    </location>
</feature>
<proteinExistence type="predicted"/>
<dbReference type="Pfam" id="PF00392">
    <property type="entry name" value="GntR"/>
    <property type="match status" value="1"/>
</dbReference>
<keyword evidence="1" id="KW-0805">Transcription regulation</keyword>
<dbReference type="InterPro" id="IPR000524">
    <property type="entry name" value="Tscrpt_reg_HTH_GntR"/>
</dbReference>
<dbReference type="InterPro" id="IPR036388">
    <property type="entry name" value="WH-like_DNA-bd_sf"/>
</dbReference>